<comment type="caution">
    <text evidence="1">The sequence shown here is derived from an EMBL/GenBank/DDBJ whole genome shotgun (WGS) entry which is preliminary data.</text>
</comment>
<accession>A0A4S5BMJ2</accession>
<evidence type="ECO:0000313" key="2">
    <source>
        <dbReference type="Proteomes" id="UP000306236"/>
    </source>
</evidence>
<dbReference type="RefSeq" id="WP_136406424.1">
    <property type="nucleotide sequence ID" value="NZ_JARXRQ010000002.1"/>
</dbReference>
<keyword evidence="2" id="KW-1185">Reference proteome</keyword>
<reference evidence="1 2" key="1">
    <citation type="submission" date="2019-04" db="EMBL/GenBank/DDBJ databases">
        <title>Lampropedia sp YIM MLB12 draf genome.</title>
        <authorList>
            <person name="Wang Y.-X."/>
        </authorList>
    </citation>
    <scope>NUCLEOTIDE SEQUENCE [LARGE SCALE GENOMIC DNA]</scope>
    <source>
        <strain evidence="1 2">YIM MLB12</strain>
    </source>
</reference>
<protein>
    <recommendedName>
        <fullName evidence="3">C-type lysozyme inhibitor domain-containing protein</fullName>
    </recommendedName>
</protein>
<organism evidence="1 2">
    <name type="scientific">Lampropedia aestuarii</name>
    <dbReference type="NCBI Taxonomy" id="2562762"/>
    <lineage>
        <taxon>Bacteria</taxon>
        <taxon>Pseudomonadati</taxon>
        <taxon>Pseudomonadota</taxon>
        <taxon>Betaproteobacteria</taxon>
        <taxon>Burkholderiales</taxon>
        <taxon>Comamonadaceae</taxon>
        <taxon>Lampropedia</taxon>
    </lineage>
</organism>
<dbReference type="AlphaFoldDB" id="A0A4S5BMJ2"/>
<evidence type="ECO:0008006" key="3">
    <source>
        <dbReference type="Google" id="ProtNLM"/>
    </source>
</evidence>
<dbReference type="EMBL" id="SSWX01000010">
    <property type="protein sequence ID" value="THJ33499.1"/>
    <property type="molecule type" value="Genomic_DNA"/>
</dbReference>
<dbReference type="Proteomes" id="UP000306236">
    <property type="component" value="Unassembled WGS sequence"/>
</dbReference>
<sequence>MRIALIIPTVALVAVALTGCELANTFPFLKPDDAAATATAANDKAIADPPAPSLSEVATPLPEPVATAPVLRGIDRVISRVHRGDYLCAGAVNVNVSEVPDNPREFIVQGKSFKHQMVPVLTKSGAIRLENEANGIVWLQVGGNKAMLMNQTKGQRLAAECIPK</sequence>
<proteinExistence type="predicted"/>
<dbReference type="PROSITE" id="PS51257">
    <property type="entry name" value="PROKAR_LIPOPROTEIN"/>
    <property type="match status" value="1"/>
</dbReference>
<name>A0A4S5BMJ2_9BURK</name>
<gene>
    <name evidence="1" type="ORF">E8K88_09475</name>
</gene>
<dbReference type="OrthoDB" id="5297272at2"/>
<evidence type="ECO:0000313" key="1">
    <source>
        <dbReference type="EMBL" id="THJ33499.1"/>
    </source>
</evidence>